<evidence type="ECO:0000256" key="10">
    <source>
        <dbReference type="ARBA" id="ARBA00023157"/>
    </source>
</evidence>
<evidence type="ECO:0000256" key="1">
    <source>
        <dbReference type="ARBA" id="ARBA00003929"/>
    </source>
</evidence>
<dbReference type="PROSITE" id="PS00237">
    <property type="entry name" value="G_PROTEIN_RECEP_F1_1"/>
    <property type="match status" value="1"/>
</dbReference>
<evidence type="ECO:0000256" key="6">
    <source>
        <dbReference type="ARBA" id="ARBA00022725"/>
    </source>
</evidence>
<evidence type="ECO:0000256" key="2">
    <source>
        <dbReference type="ARBA" id="ARBA00004651"/>
    </source>
</evidence>
<accession>A0A4X1V7H8</accession>
<keyword evidence="9 15" id="KW-0472">Membrane</keyword>
<evidence type="ECO:0000256" key="7">
    <source>
        <dbReference type="ARBA" id="ARBA00022989"/>
    </source>
</evidence>
<comment type="subcellular location">
    <subcellularLocation>
        <location evidence="2 15">Cell membrane</location>
        <topology evidence="2 15">Multi-pass membrane protein</topology>
    </subcellularLocation>
</comment>
<dbReference type="GO" id="GO:0004984">
    <property type="term" value="F:olfactory receptor activity"/>
    <property type="evidence" value="ECO:0007669"/>
    <property type="project" value="InterPro"/>
</dbReference>
<dbReference type="PANTHER" id="PTHR26450">
    <property type="entry name" value="OLFACTORY RECEPTOR 56B1-RELATED"/>
    <property type="match status" value="1"/>
</dbReference>
<dbReference type="GeneID" id="100738212"/>
<name>A0A4X1V7H8_PIG</name>
<evidence type="ECO:0000256" key="5">
    <source>
        <dbReference type="ARBA" id="ARBA00022692"/>
    </source>
</evidence>
<dbReference type="InterPro" id="IPR017452">
    <property type="entry name" value="GPCR_Rhodpsn_7TM"/>
</dbReference>
<evidence type="ECO:0000256" key="16">
    <source>
        <dbReference type="SAM" id="MobiDB-lite"/>
    </source>
</evidence>
<reference evidence="18 19" key="1">
    <citation type="submission" date="2017-08" db="EMBL/GenBank/DDBJ databases">
        <title>USMARCv1.0.</title>
        <authorList>
            <person name="Hannum G.I."/>
            <person name="Koren S."/>
            <person name="Schroeder S.G."/>
            <person name="Chin S.C."/>
            <person name="Nonneman D.J."/>
            <person name="Becker S.A."/>
            <person name="Rosen B.D."/>
            <person name="Bickhart D.M."/>
            <person name="Putnam N.H."/>
            <person name="Green R.E."/>
            <person name="Tuggle C.K."/>
            <person name="Liu H."/>
            <person name="Rohrer G.A."/>
            <person name="Warr A."/>
            <person name="Hall R."/>
            <person name="Kim K."/>
            <person name="Hume D.A."/>
            <person name="Talbot R."/>
            <person name="Chow W."/>
            <person name="Howe K."/>
            <person name="Schwartz A.S."/>
            <person name="Watson M."/>
            <person name="Archibald A.L."/>
            <person name="Phillippy A.M."/>
            <person name="Smith T.P.L."/>
        </authorList>
    </citation>
    <scope>NUCLEOTIDE SEQUENCE [LARGE SCALE GENOMIC DNA]</scope>
</reference>
<dbReference type="GO" id="GO:0004930">
    <property type="term" value="F:G protein-coupled receptor activity"/>
    <property type="evidence" value="ECO:0007669"/>
    <property type="project" value="UniProtKB-KW"/>
</dbReference>
<feature type="transmembrane region" description="Helical" evidence="15">
    <location>
        <begin position="326"/>
        <end position="346"/>
    </location>
</feature>
<feature type="domain" description="G-protein coupled receptors family 1 profile" evidence="17">
    <location>
        <begin position="92"/>
        <end position="344"/>
    </location>
</feature>
<keyword evidence="4 15" id="KW-0716">Sensory transduction</keyword>
<keyword evidence="5 14" id="KW-0812">Transmembrane</keyword>
<evidence type="ECO:0000256" key="4">
    <source>
        <dbReference type="ARBA" id="ARBA00022606"/>
    </source>
</evidence>
<feature type="transmembrane region" description="Helical" evidence="15">
    <location>
        <begin position="153"/>
        <end position="171"/>
    </location>
</feature>
<proteinExistence type="inferred from homology"/>
<evidence type="ECO:0000256" key="9">
    <source>
        <dbReference type="ARBA" id="ARBA00023136"/>
    </source>
</evidence>
<organism evidence="18 19">
    <name type="scientific">Sus scrofa</name>
    <name type="common">Pig</name>
    <dbReference type="NCBI Taxonomy" id="9823"/>
    <lineage>
        <taxon>Eukaryota</taxon>
        <taxon>Metazoa</taxon>
        <taxon>Chordata</taxon>
        <taxon>Craniata</taxon>
        <taxon>Vertebrata</taxon>
        <taxon>Euteleostomi</taxon>
        <taxon>Mammalia</taxon>
        <taxon>Eutheria</taxon>
        <taxon>Laurasiatheria</taxon>
        <taxon>Artiodactyla</taxon>
        <taxon>Suina</taxon>
        <taxon>Suidae</taxon>
        <taxon>Sus</taxon>
    </lineage>
</organism>
<evidence type="ECO:0000256" key="11">
    <source>
        <dbReference type="ARBA" id="ARBA00023170"/>
    </source>
</evidence>
<dbReference type="SUPFAM" id="SSF81321">
    <property type="entry name" value="Family A G protein-coupled receptor-like"/>
    <property type="match status" value="1"/>
</dbReference>
<evidence type="ECO:0000256" key="14">
    <source>
        <dbReference type="RuleBase" id="RU000688"/>
    </source>
</evidence>
<keyword evidence="11 14" id="KW-0675">Receptor</keyword>
<dbReference type="InterPro" id="IPR000725">
    <property type="entry name" value="Olfact_rcpt"/>
</dbReference>
<evidence type="ECO:0000256" key="12">
    <source>
        <dbReference type="ARBA" id="ARBA00023180"/>
    </source>
</evidence>
<dbReference type="PROSITE" id="PS50262">
    <property type="entry name" value="G_PROTEIN_RECEP_F1_2"/>
    <property type="match status" value="1"/>
</dbReference>
<keyword evidence="3 15" id="KW-1003">Cell membrane</keyword>
<dbReference type="GO" id="GO:0005886">
    <property type="term" value="C:plasma membrane"/>
    <property type="evidence" value="ECO:0007669"/>
    <property type="project" value="UniProtKB-SubCell"/>
</dbReference>
<dbReference type="AlphaFoldDB" id="A0A4X1V7H8"/>
<feature type="transmembrane region" description="Helical" evidence="15">
    <location>
        <begin position="289"/>
        <end position="314"/>
    </location>
</feature>
<feature type="compositionally biased region" description="Polar residues" evidence="16">
    <location>
        <begin position="14"/>
        <end position="24"/>
    </location>
</feature>
<evidence type="ECO:0000256" key="3">
    <source>
        <dbReference type="ARBA" id="ARBA00022475"/>
    </source>
</evidence>
<dbReference type="Pfam" id="PF13853">
    <property type="entry name" value="7tm_4"/>
    <property type="match status" value="1"/>
</dbReference>
<keyword evidence="12" id="KW-0325">Glycoprotein</keyword>
<dbReference type="Gene3D" id="1.20.1070.10">
    <property type="entry name" value="Rhodopsin 7-helix transmembrane proteins"/>
    <property type="match status" value="1"/>
</dbReference>
<evidence type="ECO:0000256" key="8">
    <source>
        <dbReference type="ARBA" id="ARBA00023040"/>
    </source>
</evidence>
<dbReference type="KEGG" id="ssc:100738212"/>
<dbReference type="InterPro" id="IPR000276">
    <property type="entry name" value="GPCR_Rhodpsn"/>
</dbReference>
<keyword evidence="13 14" id="KW-0807">Transducer</keyword>
<comment type="similarity">
    <text evidence="14">Belongs to the G-protein coupled receptor 1 family.</text>
</comment>
<evidence type="ECO:0000259" key="17">
    <source>
        <dbReference type="PROSITE" id="PS50262"/>
    </source>
</evidence>
<keyword evidence="8 14" id="KW-0297">G-protein coupled receptor</keyword>
<evidence type="ECO:0000313" key="19">
    <source>
        <dbReference type="Proteomes" id="UP000314985"/>
    </source>
</evidence>
<sequence length="371" mass="40224">MSVLVPSSPELKTPSGSPDTTAGNESYRTASFSYIALYINRKAVSYVMLGPSYNHAMETPATFILVGIPGLPSSHVWLAVSLSITYVAALLGNSLIVTVIWTDSALQEPMYHLLCVLAAVDMAMASSVVPTMVSIFSSGHSSISFTACFTQMYFVHAATAMETGLLLAMAFDRYVAVCKPLHHKRILTPRMLWGMSVTIAVRAITFMTPLSWMVSQLPFCGSNVVLHSYCEHMAVATLACADPRPSCLYSLIGSSIIVGSDVAFIAASYILILQAVFRLSSKNAQLKALGTCGSHVGVMALYYLPGMASIHVAWLGTHAVPLHTQVLLADLYLIIPPTLNPIIYGLKTNQLRKRMWSLLMRCLLEHSNLGL</sequence>
<dbReference type="PRINTS" id="PR00237">
    <property type="entry name" value="GPCRRHODOPSN"/>
</dbReference>
<dbReference type="Ensembl" id="ENSSSCT00070044142.1">
    <property type="protein sequence ID" value="ENSSSCP00070037181.1"/>
    <property type="gene ID" value="ENSSSCG00070022196.1"/>
</dbReference>
<dbReference type="FunFam" id="1.20.1070.10:FF:000024">
    <property type="entry name" value="Olfactory receptor"/>
    <property type="match status" value="1"/>
</dbReference>
<comment type="function">
    <text evidence="1">Putative odorant or sperm cell receptor.</text>
</comment>
<keyword evidence="7 15" id="KW-1133">Transmembrane helix</keyword>
<feature type="transmembrane region" description="Helical" evidence="15">
    <location>
        <begin position="113"/>
        <end position="133"/>
    </location>
</feature>
<feature type="region of interest" description="Disordered" evidence="16">
    <location>
        <begin position="1"/>
        <end position="24"/>
    </location>
</feature>
<evidence type="ECO:0000313" key="18">
    <source>
        <dbReference type="Ensembl" id="ENSSSCP00070037181.1"/>
    </source>
</evidence>
<dbReference type="InterPro" id="IPR050402">
    <property type="entry name" value="OR51/52/56-like"/>
</dbReference>
<dbReference type="Proteomes" id="UP000314985">
    <property type="component" value="Chromosome 9"/>
</dbReference>
<evidence type="ECO:0000256" key="13">
    <source>
        <dbReference type="ARBA" id="ARBA00023224"/>
    </source>
</evidence>
<dbReference type="OrthoDB" id="5969463at2759"/>
<protein>
    <recommendedName>
        <fullName evidence="15">Olfactory receptor</fullName>
    </recommendedName>
</protein>
<feature type="transmembrane region" description="Helical" evidence="15">
    <location>
        <begin position="192"/>
        <end position="214"/>
    </location>
</feature>
<evidence type="ECO:0000256" key="15">
    <source>
        <dbReference type="RuleBase" id="RU363047"/>
    </source>
</evidence>
<feature type="transmembrane region" description="Helical" evidence="15">
    <location>
        <begin position="251"/>
        <end position="277"/>
    </location>
</feature>
<dbReference type="PANTHER" id="PTHR26450:SF177">
    <property type="entry name" value="OLFACTORY RECEPTOR 52I1-RELATED"/>
    <property type="match status" value="1"/>
</dbReference>
<reference evidence="18" key="2">
    <citation type="submission" date="2025-08" db="UniProtKB">
        <authorList>
            <consortium name="Ensembl"/>
        </authorList>
    </citation>
    <scope>IDENTIFICATION</scope>
</reference>
<dbReference type="PRINTS" id="PR00245">
    <property type="entry name" value="OLFACTORYR"/>
</dbReference>
<keyword evidence="6 15" id="KW-0552">Olfaction</keyword>
<keyword evidence="10" id="KW-1015">Disulfide bond</keyword>
<feature type="transmembrane region" description="Helical" evidence="15">
    <location>
        <begin position="76"/>
        <end position="101"/>
    </location>
</feature>